<feature type="domain" description="Xylose isomerase-like TIM barrel" evidence="5">
    <location>
        <begin position="37"/>
        <end position="294"/>
    </location>
</feature>
<dbReference type="RefSeq" id="WP_017490577.1">
    <property type="nucleotide sequence ID" value="NZ_CAUQAZ010000039.1"/>
</dbReference>
<dbReference type="InterPro" id="IPR050312">
    <property type="entry name" value="IolE/XylAMocC-like"/>
</dbReference>
<dbReference type="Pfam" id="PF01261">
    <property type="entry name" value="AP_endonuc_2"/>
    <property type="match status" value="1"/>
</dbReference>
<organism evidence="6 7">
    <name type="scientific">Rouxiella badensis</name>
    <dbReference type="NCBI Taxonomy" id="1646377"/>
    <lineage>
        <taxon>Bacteria</taxon>
        <taxon>Pseudomonadati</taxon>
        <taxon>Pseudomonadota</taxon>
        <taxon>Gammaproteobacteria</taxon>
        <taxon>Enterobacterales</taxon>
        <taxon>Yersiniaceae</taxon>
        <taxon>Rouxiella</taxon>
    </lineage>
</organism>
<dbReference type="HAMAP" id="MF_01672">
    <property type="entry name" value="IolE"/>
    <property type="match status" value="1"/>
</dbReference>
<dbReference type="InterPro" id="IPR023952">
    <property type="entry name" value="IolE"/>
</dbReference>
<dbReference type="Proteomes" id="UP000192536">
    <property type="component" value="Unassembled WGS sequence"/>
</dbReference>
<dbReference type="EC" id="4.2.1.44" evidence="4"/>
<proteinExistence type="inferred from homology"/>
<dbReference type="GO" id="GO:0050114">
    <property type="term" value="F:myo-inosose-2 dehydratase activity"/>
    <property type="evidence" value="ECO:0007669"/>
    <property type="project" value="UniProtKB-UniRule"/>
</dbReference>
<dbReference type="AlphaFoldDB" id="A0A1X0WHR7"/>
<evidence type="ECO:0000256" key="2">
    <source>
        <dbReference type="ARBA" id="ARBA00023239"/>
    </source>
</evidence>
<sequence>MNSDFVKLAIAPIGWTNDDMPELGDENSFQQCISEMALAGFKGSEVGSKYPRSPALLKPALELRGLQICNAWFSTFFADGRREQTVEEFKQTLEFLHSMGAKVIGCSEQSGSIQGLPQPVYGEKIIFNDLQWQRVAEGYNLIAELAAEKGMSVCLHHHMGTGIQTPAEIDRFMEVVSHNVFLLYDTGHVYASELTQQAVVNVLEKHLARIRHVHLKDCRDEVLRQVKDKQQSFMTGVRQGMFTVPGDGVIDFAPVFELLDKSGYRGWMVVEAEQDPSKANPLEYALKARKFIRDQTGL</sequence>
<dbReference type="EMBL" id="MRWE01000008">
    <property type="protein sequence ID" value="ORJ26263.1"/>
    <property type="molecule type" value="Genomic_DNA"/>
</dbReference>
<dbReference type="GO" id="GO:0030145">
    <property type="term" value="F:manganese ion binding"/>
    <property type="evidence" value="ECO:0007669"/>
    <property type="project" value="UniProtKB-UniRule"/>
</dbReference>
<comment type="caution">
    <text evidence="6">The sequence shown here is derived from an EMBL/GenBank/DDBJ whole genome shotgun (WGS) entry which is preliminary data.</text>
</comment>
<evidence type="ECO:0000313" key="7">
    <source>
        <dbReference type="Proteomes" id="UP000192536"/>
    </source>
</evidence>
<keyword evidence="7" id="KW-1185">Reference proteome</keyword>
<gene>
    <name evidence="4" type="primary">iolE</name>
    <name evidence="6" type="ORF">BS640_06740</name>
</gene>
<dbReference type="GeneID" id="93565390"/>
<protein>
    <recommendedName>
        <fullName evidence="4">Inosose dehydratase</fullName>
        <ecNumber evidence="4">4.2.1.44</ecNumber>
    </recommendedName>
    <alternativeName>
        <fullName evidence="4">2-keto-myo-inositol dehydratase</fullName>
        <shortName evidence="4">2KMI dehydratase</shortName>
    </alternativeName>
</protein>
<keyword evidence="2 4" id="KW-0456">Lyase</keyword>
<dbReference type="NCBIfam" id="TIGR04379">
    <property type="entry name" value="myo_inos_iolE"/>
    <property type="match status" value="1"/>
</dbReference>
<dbReference type="PANTHER" id="PTHR12110">
    <property type="entry name" value="HYDROXYPYRUVATE ISOMERASE"/>
    <property type="match status" value="1"/>
</dbReference>
<accession>A0A1X0WHR7</accession>
<comment type="cofactor">
    <cofactor evidence="4">
        <name>glutathione</name>
        <dbReference type="ChEBI" id="CHEBI:57925"/>
    </cofactor>
</comment>
<dbReference type="PANTHER" id="PTHR12110:SF41">
    <property type="entry name" value="INOSOSE DEHYDRATASE"/>
    <property type="match status" value="1"/>
</dbReference>
<dbReference type="InterPro" id="IPR036237">
    <property type="entry name" value="Xyl_isomerase-like_sf"/>
</dbReference>
<dbReference type="InterPro" id="IPR030823">
    <property type="entry name" value="IolE/MocC"/>
</dbReference>
<dbReference type="SUPFAM" id="SSF51658">
    <property type="entry name" value="Xylose isomerase-like"/>
    <property type="match status" value="1"/>
</dbReference>
<comment type="function">
    <text evidence="4">Catalyzes the dehydration of inosose (2-keto-myo-inositol, 2KMI or 2,4,6/3,5-pentahydroxycyclohexanone) to 3D-(3,5/4)-trihydroxycyclohexane-1,2-dione (D-2,3-diketo-4-deoxy-epi-inositol).</text>
</comment>
<dbReference type="STRING" id="1646377.BS640_06740"/>
<reference evidence="6 7" key="1">
    <citation type="journal article" date="2017" name="Int. J. Syst. Evol. Microbiol.">
        <title>Rouxiella badensis sp. nov. and Rouxiella silvae sp. nov. isolated from peat bog soil in Germany and emendation of the genus description.</title>
        <authorList>
            <person name="Le Fleche-Mateos A."/>
            <person name="Kugler J.H."/>
            <person name="Hansen S.H."/>
            <person name="Syldatk C."/>
            <person name="Hausmann R."/>
            <person name="Lomprez F."/>
            <person name="Vandenbogaert M."/>
            <person name="Manuguerra J.C."/>
            <person name="Grimont P.A."/>
        </authorList>
    </citation>
    <scope>NUCLEOTIDE SEQUENCE [LARGE SCALE GENOMIC DNA]</scope>
    <source>
        <strain evidence="6 7">DSM 100043</strain>
    </source>
</reference>
<dbReference type="GO" id="GO:0019310">
    <property type="term" value="P:inositol catabolic process"/>
    <property type="evidence" value="ECO:0007669"/>
    <property type="project" value="UniProtKB-UniRule"/>
</dbReference>
<keyword evidence="1 4" id="KW-0464">Manganese</keyword>
<comment type="catalytic activity">
    <reaction evidence="4">
        <text>scyllo-inosose = 3D-3,5/4-trihydroxycyclohexane-1,2-dione + H2O</text>
        <dbReference type="Rhea" id="RHEA:14065"/>
        <dbReference type="ChEBI" id="CHEBI:15377"/>
        <dbReference type="ChEBI" id="CHEBI:17811"/>
        <dbReference type="ChEBI" id="CHEBI:28446"/>
        <dbReference type="EC" id="4.2.1.44"/>
    </reaction>
</comment>
<dbReference type="Gene3D" id="3.20.20.150">
    <property type="entry name" value="Divalent-metal-dependent TIM barrel enzymes"/>
    <property type="match status" value="1"/>
</dbReference>
<comment type="cofactor">
    <cofactor evidence="4">
        <name>Co(2+)</name>
        <dbReference type="ChEBI" id="CHEBI:48828"/>
    </cofactor>
    <cofactor evidence="4">
        <name>Mn(2+)</name>
        <dbReference type="ChEBI" id="CHEBI:29035"/>
    </cofactor>
</comment>
<evidence type="ECO:0000313" key="6">
    <source>
        <dbReference type="EMBL" id="ORJ26263.1"/>
    </source>
</evidence>
<evidence type="ECO:0000259" key="5">
    <source>
        <dbReference type="Pfam" id="PF01261"/>
    </source>
</evidence>
<dbReference type="InterPro" id="IPR013022">
    <property type="entry name" value="Xyl_isomerase-like_TIM-brl"/>
</dbReference>
<keyword evidence="3 4" id="KW-0170">Cobalt</keyword>
<evidence type="ECO:0000256" key="4">
    <source>
        <dbReference type="HAMAP-Rule" id="MF_01672"/>
    </source>
</evidence>
<name>A0A1X0WHR7_9GAMM</name>
<evidence type="ECO:0000256" key="1">
    <source>
        <dbReference type="ARBA" id="ARBA00023211"/>
    </source>
</evidence>
<comment type="similarity">
    <text evidence="4">Belongs to the IolE/MocC family.</text>
</comment>
<evidence type="ECO:0000256" key="3">
    <source>
        <dbReference type="ARBA" id="ARBA00023285"/>
    </source>
</evidence>